<proteinExistence type="predicted"/>
<name>A0A1W1X3I3_9CLOT</name>
<evidence type="ECO:0000313" key="2">
    <source>
        <dbReference type="EMBL" id="SMC18427.1"/>
    </source>
</evidence>
<gene>
    <name evidence="2" type="ORF">SAMN02745134_00559</name>
</gene>
<keyword evidence="2" id="KW-0489">Methyltransferase</keyword>
<dbReference type="GO" id="GO:0008757">
    <property type="term" value="F:S-adenosylmethionine-dependent methyltransferase activity"/>
    <property type="evidence" value="ECO:0007669"/>
    <property type="project" value="InterPro"/>
</dbReference>
<dbReference type="Pfam" id="PF08241">
    <property type="entry name" value="Methyltransf_11"/>
    <property type="match status" value="1"/>
</dbReference>
<dbReference type="PANTHER" id="PTHR43591">
    <property type="entry name" value="METHYLTRANSFERASE"/>
    <property type="match status" value="1"/>
</dbReference>
<evidence type="ECO:0000259" key="1">
    <source>
        <dbReference type="Pfam" id="PF08241"/>
    </source>
</evidence>
<reference evidence="2 3" key="1">
    <citation type="submission" date="2017-04" db="EMBL/GenBank/DDBJ databases">
        <authorList>
            <person name="Afonso C.L."/>
            <person name="Miller P.J."/>
            <person name="Scott M.A."/>
            <person name="Spackman E."/>
            <person name="Goraichik I."/>
            <person name="Dimitrov K.M."/>
            <person name="Suarez D.L."/>
            <person name="Swayne D.E."/>
        </authorList>
    </citation>
    <scope>NUCLEOTIDE SEQUENCE [LARGE SCALE GENOMIC DNA]</scope>
    <source>
        <strain evidence="2 3">DSM 12555</strain>
    </source>
</reference>
<sequence length="252" mass="29157">MENIIKYYEHQCEDNRLMADRAHSLEYLTTIRYLDRICSKQVKILDACAGTGAYCFYLAKKGNAVIAGDIVTNNINIIKEKQKINPILKDIYTGDICNLSKFENESFDVVLCLGAFYHLHDENERRKAMLECKRVTKNGGNIVVAYLNRFASFVNNFSNEPDNIHEILNQFYTGNKNVFYRSTPEEIENLMVECKIVKKHNIATDGLSFMYSKQLESISEIEFEEYLNYHYSTCENENILGYSLHGLFIGEK</sequence>
<dbReference type="CDD" id="cd02440">
    <property type="entry name" value="AdoMet_MTases"/>
    <property type="match status" value="1"/>
</dbReference>
<dbReference type="STRING" id="1121291.SAMN02745134_00559"/>
<evidence type="ECO:0000313" key="3">
    <source>
        <dbReference type="Proteomes" id="UP000192468"/>
    </source>
</evidence>
<dbReference type="RefSeq" id="WP_084113744.1">
    <property type="nucleotide sequence ID" value="NZ_FWXH01000002.1"/>
</dbReference>
<dbReference type="InterPro" id="IPR013216">
    <property type="entry name" value="Methyltransf_11"/>
</dbReference>
<organism evidence="2 3">
    <name type="scientific">Clostridium acidisoli DSM 12555</name>
    <dbReference type="NCBI Taxonomy" id="1121291"/>
    <lineage>
        <taxon>Bacteria</taxon>
        <taxon>Bacillati</taxon>
        <taxon>Bacillota</taxon>
        <taxon>Clostridia</taxon>
        <taxon>Eubacteriales</taxon>
        <taxon>Clostridiaceae</taxon>
        <taxon>Clostridium</taxon>
    </lineage>
</organism>
<dbReference type="InterPro" id="IPR029063">
    <property type="entry name" value="SAM-dependent_MTases_sf"/>
</dbReference>
<keyword evidence="3" id="KW-1185">Reference proteome</keyword>
<keyword evidence="2" id="KW-0808">Transferase</keyword>
<feature type="domain" description="Methyltransferase type 11" evidence="1">
    <location>
        <begin position="45"/>
        <end position="143"/>
    </location>
</feature>
<dbReference type="AlphaFoldDB" id="A0A1W1X3I3"/>
<dbReference type="Proteomes" id="UP000192468">
    <property type="component" value="Unassembled WGS sequence"/>
</dbReference>
<accession>A0A1W1X3I3</accession>
<dbReference type="Gene3D" id="3.40.50.150">
    <property type="entry name" value="Vaccinia Virus protein VP39"/>
    <property type="match status" value="1"/>
</dbReference>
<dbReference type="OrthoDB" id="9810615at2"/>
<dbReference type="EMBL" id="FWXH01000002">
    <property type="protein sequence ID" value="SMC18427.1"/>
    <property type="molecule type" value="Genomic_DNA"/>
</dbReference>
<dbReference type="SUPFAM" id="SSF53335">
    <property type="entry name" value="S-adenosyl-L-methionine-dependent methyltransferases"/>
    <property type="match status" value="1"/>
</dbReference>
<protein>
    <submittedName>
        <fullName evidence="2">Methyltransferase domain-containing protein</fullName>
    </submittedName>
</protein>
<dbReference type="GO" id="GO:0032259">
    <property type="term" value="P:methylation"/>
    <property type="evidence" value="ECO:0007669"/>
    <property type="project" value="UniProtKB-KW"/>
</dbReference>